<dbReference type="GO" id="GO:0071555">
    <property type="term" value="P:cell wall organization"/>
    <property type="evidence" value="ECO:0007669"/>
    <property type="project" value="UniProtKB-KW"/>
</dbReference>
<dbReference type="UniPathway" id="UPA00219"/>
<comment type="function">
    <text evidence="11">Peptidoglycan polymerase that is essential for cell wall elongation.</text>
</comment>
<dbReference type="GO" id="GO:0032153">
    <property type="term" value="C:cell division site"/>
    <property type="evidence" value="ECO:0007669"/>
    <property type="project" value="TreeGrafter"/>
</dbReference>
<comment type="catalytic activity">
    <reaction evidence="11">
        <text>[GlcNAc-(1-&gt;4)-Mur2Ac(oyl-L-Ala-gamma-D-Glu-L-Lys-D-Ala-D-Ala)](n)-di-trans,octa-cis-undecaprenyl diphosphate + beta-D-GlcNAc-(1-&gt;4)-Mur2Ac(oyl-L-Ala-gamma-D-Glu-L-Lys-D-Ala-D-Ala)-di-trans,octa-cis-undecaprenyl diphosphate = [GlcNAc-(1-&gt;4)-Mur2Ac(oyl-L-Ala-gamma-D-Glu-L-Lys-D-Ala-D-Ala)](n+1)-di-trans,octa-cis-undecaprenyl diphosphate + di-trans,octa-cis-undecaprenyl diphosphate + H(+)</text>
        <dbReference type="Rhea" id="RHEA:23708"/>
        <dbReference type="Rhea" id="RHEA-COMP:9602"/>
        <dbReference type="Rhea" id="RHEA-COMP:9603"/>
        <dbReference type="ChEBI" id="CHEBI:15378"/>
        <dbReference type="ChEBI" id="CHEBI:58405"/>
        <dbReference type="ChEBI" id="CHEBI:60033"/>
        <dbReference type="ChEBI" id="CHEBI:78435"/>
        <dbReference type="EC" id="2.4.99.28"/>
    </reaction>
</comment>
<feature type="transmembrane region" description="Helical" evidence="11">
    <location>
        <begin position="136"/>
        <end position="154"/>
    </location>
</feature>
<dbReference type="HAMAP" id="MF_02079">
    <property type="entry name" value="PGT_RodA"/>
    <property type="match status" value="1"/>
</dbReference>
<dbReference type="GO" id="GO:0008360">
    <property type="term" value="P:regulation of cell shape"/>
    <property type="evidence" value="ECO:0007669"/>
    <property type="project" value="UniProtKB-KW"/>
</dbReference>
<evidence type="ECO:0000256" key="6">
    <source>
        <dbReference type="ARBA" id="ARBA00022960"/>
    </source>
</evidence>
<keyword evidence="5 11" id="KW-0812">Transmembrane</keyword>
<gene>
    <name evidence="11 12" type="primary">rodA</name>
    <name evidence="11" type="synonym">mrdB</name>
    <name evidence="12" type="ORF">FR698_05405</name>
</gene>
<evidence type="ECO:0000256" key="4">
    <source>
        <dbReference type="ARBA" id="ARBA00022679"/>
    </source>
</evidence>
<dbReference type="AlphaFoldDB" id="A0A5C7EZU9"/>
<feature type="transmembrane region" description="Helical" evidence="11">
    <location>
        <begin position="304"/>
        <end position="331"/>
    </location>
</feature>
<feature type="transmembrane region" description="Helical" evidence="11">
    <location>
        <begin position="160"/>
        <end position="177"/>
    </location>
</feature>
<evidence type="ECO:0000256" key="7">
    <source>
        <dbReference type="ARBA" id="ARBA00022984"/>
    </source>
</evidence>
<keyword evidence="6 11" id="KW-0133">Cell shape</keyword>
<accession>A0A5C7EZU9</accession>
<dbReference type="Pfam" id="PF01098">
    <property type="entry name" value="FTSW_RODA_SPOVE"/>
    <property type="match status" value="1"/>
</dbReference>
<feature type="transmembrane region" description="Helical" evidence="11">
    <location>
        <begin position="44"/>
        <end position="66"/>
    </location>
</feature>
<proteinExistence type="inferred from homology"/>
<evidence type="ECO:0000256" key="10">
    <source>
        <dbReference type="ARBA" id="ARBA00023316"/>
    </source>
</evidence>
<evidence type="ECO:0000256" key="3">
    <source>
        <dbReference type="ARBA" id="ARBA00022676"/>
    </source>
</evidence>
<protein>
    <recommendedName>
        <fullName evidence="11">Peptidoglycan glycosyltransferase MrdB</fullName>
        <shortName evidence="11">PGT</shortName>
        <ecNumber evidence="11">2.4.99.28</ecNumber>
    </recommendedName>
    <alternativeName>
        <fullName evidence="11">Cell elongation protein RodA</fullName>
    </alternativeName>
    <alternativeName>
        <fullName evidence="11">Cell wall polymerase</fullName>
    </alternativeName>
    <alternativeName>
        <fullName evidence="11">Peptidoglycan polymerase</fullName>
        <shortName evidence="11">PG polymerase</shortName>
    </alternativeName>
</protein>
<dbReference type="InterPro" id="IPR001182">
    <property type="entry name" value="FtsW/RodA"/>
</dbReference>
<comment type="caution">
    <text evidence="12">The sequence shown here is derived from an EMBL/GenBank/DDBJ whole genome shotgun (WGS) entry which is preliminary data.</text>
</comment>
<evidence type="ECO:0000256" key="5">
    <source>
        <dbReference type="ARBA" id="ARBA00022692"/>
    </source>
</evidence>
<keyword evidence="9 11" id="KW-0472">Membrane</keyword>
<dbReference type="EC" id="2.4.99.28" evidence="11"/>
<dbReference type="PANTHER" id="PTHR30474">
    <property type="entry name" value="CELL CYCLE PROTEIN"/>
    <property type="match status" value="1"/>
</dbReference>
<evidence type="ECO:0000256" key="8">
    <source>
        <dbReference type="ARBA" id="ARBA00022989"/>
    </source>
</evidence>
<keyword evidence="10 11" id="KW-0961">Cell wall biogenesis/degradation</keyword>
<organism evidence="12 13">
    <name type="scientific">Pelomicrobium methylotrophicum</name>
    <dbReference type="NCBI Taxonomy" id="2602750"/>
    <lineage>
        <taxon>Bacteria</taxon>
        <taxon>Pseudomonadati</taxon>
        <taxon>Pseudomonadota</taxon>
        <taxon>Hydrogenophilia</taxon>
        <taxon>Hydrogenophilia incertae sedis</taxon>
        <taxon>Pelomicrobium</taxon>
    </lineage>
</organism>
<keyword evidence="7 11" id="KW-0573">Peptidoglycan synthesis</keyword>
<keyword evidence="4 11" id="KW-0808">Transferase</keyword>
<evidence type="ECO:0000313" key="13">
    <source>
        <dbReference type="Proteomes" id="UP000321201"/>
    </source>
</evidence>
<name>A0A5C7EZU9_9PROT</name>
<dbReference type="GO" id="GO:0051301">
    <property type="term" value="P:cell division"/>
    <property type="evidence" value="ECO:0007669"/>
    <property type="project" value="InterPro"/>
</dbReference>
<evidence type="ECO:0000256" key="2">
    <source>
        <dbReference type="ARBA" id="ARBA00022475"/>
    </source>
</evidence>
<dbReference type="GO" id="GO:0015648">
    <property type="term" value="F:lipid-linked peptidoglycan transporter activity"/>
    <property type="evidence" value="ECO:0007669"/>
    <property type="project" value="TreeGrafter"/>
</dbReference>
<reference evidence="12 13" key="1">
    <citation type="submission" date="2019-08" db="EMBL/GenBank/DDBJ databases">
        <title>Pelomicrobium methylotrophicum gen. nov., sp. nov. a moderately thermophilic, facultatively anaerobic, lithoautotrophic and methylotrophic bacterium isolated from a terrestrial mud volcano.</title>
        <authorList>
            <person name="Slobodkina G.B."/>
            <person name="Merkel A.Y."/>
            <person name="Slobodkin A.I."/>
        </authorList>
    </citation>
    <scope>NUCLEOTIDE SEQUENCE [LARGE SCALE GENOMIC DNA]</scope>
    <source>
        <strain evidence="12 13">SM250</strain>
    </source>
</reference>
<feature type="transmembrane region" description="Helical" evidence="11">
    <location>
        <begin position="20"/>
        <end position="38"/>
    </location>
</feature>
<keyword evidence="11" id="KW-0997">Cell inner membrane</keyword>
<comment type="pathway">
    <text evidence="11">Cell wall biogenesis; peptidoglycan biosynthesis.</text>
</comment>
<comment type="similarity">
    <text evidence="11">Belongs to the SEDS family. MrdB/RodA subfamily.</text>
</comment>
<dbReference type="InterPro" id="IPR018365">
    <property type="entry name" value="Cell_cycle_FtsW-rel_CS"/>
</dbReference>
<dbReference type="GO" id="GO:0009252">
    <property type="term" value="P:peptidoglycan biosynthetic process"/>
    <property type="evidence" value="ECO:0007669"/>
    <property type="project" value="UniProtKB-UniRule"/>
</dbReference>
<feature type="transmembrane region" description="Helical" evidence="11">
    <location>
        <begin position="337"/>
        <end position="358"/>
    </location>
</feature>
<keyword evidence="2 11" id="KW-1003">Cell membrane</keyword>
<feature type="transmembrane region" description="Helical" evidence="11">
    <location>
        <begin position="184"/>
        <end position="202"/>
    </location>
</feature>
<evidence type="ECO:0000256" key="9">
    <source>
        <dbReference type="ARBA" id="ARBA00023136"/>
    </source>
</evidence>
<dbReference type="GO" id="GO:0008955">
    <property type="term" value="F:peptidoglycan glycosyltransferase activity"/>
    <property type="evidence" value="ECO:0007669"/>
    <property type="project" value="UniProtKB-UniRule"/>
</dbReference>
<dbReference type="PANTHER" id="PTHR30474:SF1">
    <property type="entry name" value="PEPTIDOGLYCAN GLYCOSYLTRANSFERASE MRDB"/>
    <property type="match status" value="1"/>
</dbReference>
<dbReference type="GO" id="GO:0005886">
    <property type="term" value="C:plasma membrane"/>
    <property type="evidence" value="ECO:0007669"/>
    <property type="project" value="UniProtKB-SubCell"/>
</dbReference>
<dbReference type="OrthoDB" id="5289353at2"/>
<keyword evidence="3 11" id="KW-0328">Glycosyltransferase</keyword>
<dbReference type="PROSITE" id="PS00428">
    <property type="entry name" value="FTSW_RODA_SPOVE"/>
    <property type="match status" value="1"/>
</dbReference>
<evidence type="ECO:0000313" key="12">
    <source>
        <dbReference type="EMBL" id="TXF12665.1"/>
    </source>
</evidence>
<dbReference type="FunCoup" id="A0A5C7EZU9">
    <property type="interactions" value="307"/>
</dbReference>
<dbReference type="InParanoid" id="A0A5C7EZU9"/>
<feature type="transmembrane region" description="Helical" evidence="11">
    <location>
        <begin position="271"/>
        <end position="292"/>
    </location>
</feature>
<dbReference type="NCBIfam" id="TIGR02210">
    <property type="entry name" value="rodA_shape"/>
    <property type="match status" value="1"/>
</dbReference>
<keyword evidence="8 11" id="KW-1133">Transmembrane helix</keyword>
<keyword evidence="13" id="KW-1185">Reference proteome</keyword>
<sequence length="367" mass="39478">MSPTIKRFLRFVTERVDGFLLTGIALLLTTGLITLYSASGASTVRVMAQGVNMLVALAIMWGVALVPSQHLERAAVPLYLLGFALLVAVALFGEVVNGARRWLDLGFTRIQPSELMKVAVPMLLAWFFARKEESPRLVDFGVAALLLAVPMGLIARQPDLGTAILIGASGFYVLFLAGLSWRVMAALAVAALASLPVLWSVLHDYQRQRILTLLDPAQDPLGAGYHTIQSTIAVGSGAIAGKGWLHGTQSHLDFLPERTTDFIFAVYAEEFGFIGNLLLLLMYLLVIGRGLYIAAHASTQFGRLLAGAITLTFFTYAFVNMGMVSGILPVVGVPLPLISYGGTSIVTLLLGFGMLMSIHTTKKLVQT</sequence>
<dbReference type="InterPro" id="IPR011923">
    <property type="entry name" value="RodA/MrdB"/>
</dbReference>
<evidence type="ECO:0000256" key="1">
    <source>
        <dbReference type="ARBA" id="ARBA00004141"/>
    </source>
</evidence>
<dbReference type="RefSeq" id="WP_147799157.1">
    <property type="nucleotide sequence ID" value="NZ_VPFL01000005.1"/>
</dbReference>
<comment type="subcellular location">
    <subcellularLocation>
        <location evidence="11">Cell inner membrane</location>
        <topology evidence="11">Multi-pass membrane protein</topology>
    </subcellularLocation>
    <subcellularLocation>
        <location evidence="1">Membrane</location>
        <topology evidence="1">Multi-pass membrane protein</topology>
    </subcellularLocation>
</comment>
<dbReference type="Proteomes" id="UP000321201">
    <property type="component" value="Unassembled WGS sequence"/>
</dbReference>
<evidence type="ECO:0000256" key="11">
    <source>
        <dbReference type="HAMAP-Rule" id="MF_02079"/>
    </source>
</evidence>
<feature type="transmembrane region" description="Helical" evidence="11">
    <location>
        <begin position="110"/>
        <end position="129"/>
    </location>
</feature>
<feature type="transmembrane region" description="Helical" evidence="11">
    <location>
        <begin position="78"/>
        <end position="98"/>
    </location>
</feature>
<dbReference type="EMBL" id="VPFL01000005">
    <property type="protein sequence ID" value="TXF12665.1"/>
    <property type="molecule type" value="Genomic_DNA"/>
</dbReference>